<dbReference type="GO" id="GO:0005829">
    <property type="term" value="C:cytosol"/>
    <property type="evidence" value="ECO:0007669"/>
    <property type="project" value="TreeGrafter"/>
</dbReference>
<dbReference type="InterPro" id="IPR009006">
    <property type="entry name" value="Ala_racemase/Decarboxylase_C"/>
</dbReference>
<evidence type="ECO:0000256" key="5">
    <source>
        <dbReference type="PIRSR" id="PIRSR600821-52"/>
    </source>
</evidence>
<comment type="cofactor">
    <cofactor evidence="1 4">
        <name>pyridoxal 5'-phosphate</name>
        <dbReference type="ChEBI" id="CHEBI:597326"/>
    </cofactor>
</comment>
<dbReference type="InterPro" id="IPR001608">
    <property type="entry name" value="Ala_racemase_N"/>
</dbReference>
<dbReference type="GO" id="GO:0030170">
    <property type="term" value="F:pyridoxal phosphate binding"/>
    <property type="evidence" value="ECO:0007669"/>
    <property type="project" value="TreeGrafter"/>
</dbReference>
<dbReference type="Gene3D" id="2.40.37.10">
    <property type="entry name" value="Lyase, Ornithine Decarboxylase, Chain A, domain 1"/>
    <property type="match status" value="1"/>
</dbReference>
<dbReference type="Pfam" id="PF00842">
    <property type="entry name" value="Ala_racemase_C"/>
    <property type="match status" value="1"/>
</dbReference>
<dbReference type="InterPro" id="IPR000821">
    <property type="entry name" value="Ala_racemase"/>
</dbReference>
<sequence>MDIHTDLCAVRRNASKISNNCKLIAVIKADAYGHGSVITAKALARIADSFAVATENEAKELLAAGVDRDILILHPCRYPRLTAENVIYTLTCLRDVAAFSGRRTAIKLNTGMNRFGADAENAATLIAKAKENTLVSSVYSHFYDATDRSAVQRQLDDFERVTRGCDLPRHIVSSGALTAEVPYGIARCGIALYGGIKGYLPAMTVTAEVLETRRVHAGEHVGYGSGTLRKVAYIAVTDIGHAHGYRRLGKARYMYVAGRRRKVVSVCMDCTLVECGRETKAGDIVEVMGGHISPSELARSFGTNEYEVFTSLGAKRT</sequence>
<dbReference type="SMART" id="SM01005">
    <property type="entry name" value="Ala_racemase_C"/>
    <property type="match status" value="1"/>
</dbReference>
<evidence type="ECO:0000256" key="4">
    <source>
        <dbReference type="PIRSR" id="PIRSR600821-50"/>
    </source>
</evidence>
<dbReference type="EMBL" id="DXHS01000119">
    <property type="protein sequence ID" value="HIW03068.1"/>
    <property type="molecule type" value="Genomic_DNA"/>
</dbReference>
<accession>A0A9D1Q1A6</accession>
<dbReference type="PANTHER" id="PTHR30511:SF0">
    <property type="entry name" value="ALANINE RACEMASE, CATABOLIC-RELATED"/>
    <property type="match status" value="1"/>
</dbReference>
<proteinExistence type="predicted"/>
<dbReference type="GO" id="GO:0030632">
    <property type="term" value="P:D-alanine biosynthetic process"/>
    <property type="evidence" value="ECO:0007669"/>
    <property type="project" value="TreeGrafter"/>
</dbReference>
<dbReference type="PROSITE" id="PS00395">
    <property type="entry name" value="ALANINE_RACEMASE"/>
    <property type="match status" value="1"/>
</dbReference>
<dbReference type="SUPFAM" id="SSF50621">
    <property type="entry name" value="Alanine racemase C-terminal domain-like"/>
    <property type="match status" value="1"/>
</dbReference>
<feature type="domain" description="Alanine racemase C-terminal" evidence="6">
    <location>
        <begin position="202"/>
        <end position="317"/>
    </location>
</feature>
<evidence type="ECO:0000259" key="6">
    <source>
        <dbReference type="SMART" id="SM01005"/>
    </source>
</evidence>
<feature type="binding site" evidence="5">
    <location>
        <position position="114"/>
    </location>
    <ligand>
        <name>substrate</name>
    </ligand>
</feature>
<evidence type="ECO:0000256" key="1">
    <source>
        <dbReference type="ARBA" id="ARBA00001933"/>
    </source>
</evidence>
<dbReference type="SUPFAM" id="SSF51419">
    <property type="entry name" value="PLP-binding barrel"/>
    <property type="match status" value="1"/>
</dbReference>
<gene>
    <name evidence="7" type="ORF">H9892_06985</name>
</gene>
<dbReference type="Proteomes" id="UP000823990">
    <property type="component" value="Unassembled WGS sequence"/>
</dbReference>
<dbReference type="GO" id="GO:0008784">
    <property type="term" value="F:alanine racemase activity"/>
    <property type="evidence" value="ECO:0007669"/>
    <property type="project" value="UniProtKB-EC"/>
</dbReference>
<reference evidence="7" key="1">
    <citation type="journal article" date="2021" name="PeerJ">
        <title>Extensive microbial diversity within the chicken gut microbiome revealed by metagenomics and culture.</title>
        <authorList>
            <person name="Gilroy R."/>
            <person name="Ravi A."/>
            <person name="Getino M."/>
            <person name="Pursley I."/>
            <person name="Horton D.L."/>
            <person name="Alikhan N.F."/>
            <person name="Baker D."/>
            <person name="Gharbi K."/>
            <person name="Hall N."/>
            <person name="Watson M."/>
            <person name="Adriaenssens E.M."/>
            <person name="Foster-Nyarko E."/>
            <person name="Jarju S."/>
            <person name="Secka A."/>
            <person name="Antonio M."/>
            <person name="Oren A."/>
            <person name="Chaudhuri R.R."/>
            <person name="La Ragione R."/>
            <person name="Hildebrand F."/>
            <person name="Pallen M.J."/>
        </authorList>
    </citation>
    <scope>NUCLEOTIDE SEQUENCE</scope>
    <source>
        <strain evidence="7">12435</strain>
    </source>
</reference>
<dbReference type="InterPro" id="IPR029066">
    <property type="entry name" value="PLP-binding_barrel"/>
</dbReference>
<keyword evidence="2 4" id="KW-0663">Pyridoxal phosphate</keyword>
<reference evidence="7" key="2">
    <citation type="submission" date="2021-04" db="EMBL/GenBank/DDBJ databases">
        <authorList>
            <person name="Gilroy R."/>
        </authorList>
    </citation>
    <scope>NUCLEOTIDE SEQUENCE</scope>
    <source>
        <strain evidence="7">12435</strain>
    </source>
</reference>
<dbReference type="EC" id="5.1.1.1" evidence="7"/>
<feature type="binding site" evidence="5">
    <location>
        <position position="268"/>
    </location>
    <ligand>
        <name>substrate</name>
    </ligand>
</feature>
<dbReference type="InterPro" id="IPR011079">
    <property type="entry name" value="Ala_racemase_C"/>
</dbReference>
<dbReference type="InterPro" id="IPR020622">
    <property type="entry name" value="Ala_racemase_pyridoxalP-BS"/>
</dbReference>
<dbReference type="PRINTS" id="PR00992">
    <property type="entry name" value="ALARACEMASE"/>
</dbReference>
<evidence type="ECO:0000256" key="3">
    <source>
        <dbReference type="ARBA" id="ARBA00023235"/>
    </source>
</evidence>
<comment type="caution">
    <text evidence="7">The sequence shown here is derived from an EMBL/GenBank/DDBJ whole genome shotgun (WGS) entry which is preliminary data.</text>
</comment>
<dbReference type="Gene3D" id="3.20.20.10">
    <property type="entry name" value="Alanine racemase"/>
    <property type="match status" value="1"/>
</dbReference>
<evidence type="ECO:0000256" key="2">
    <source>
        <dbReference type="ARBA" id="ARBA00022898"/>
    </source>
</evidence>
<feature type="modified residue" description="N6-(pyridoxal phosphate)lysine" evidence="4">
    <location>
        <position position="28"/>
    </location>
</feature>
<evidence type="ECO:0000313" key="8">
    <source>
        <dbReference type="Proteomes" id="UP000823990"/>
    </source>
</evidence>
<organism evidence="7 8">
    <name type="scientific">Candidatus Protoclostridium stercorigallinarum</name>
    <dbReference type="NCBI Taxonomy" id="2838741"/>
    <lineage>
        <taxon>Bacteria</taxon>
        <taxon>Bacillati</taxon>
        <taxon>Bacillota</taxon>
        <taxon>Clostridia</taxon>
        <taxon>Candidatus Protoclostridium</taxon>
    </lineage>
</organism>
<dbReference type="AlphaFoldDB" id="A0A9D1Q1A6"/>
<keyword evidence="3 7" id="KW-0413">Isomerase</keyword>
<protein>
    <submittedName>
        <fullName evidence="7">Alanine racemase</fullName>
        <ecNumber evidence="7">5.1.1.1</ecNumber>
    </submittedName>
</protein>
<dbReference type="PANTHER" id="PTHR30511">
    <property type="entry name" value="ALANINE RACEMASE"/>
    <property type="match status" value="1"/>
</dbReference>
<dbReference type="Pfam" id="PF01168">
    <property type="entry name" value="Ala_racemase_N"/>
    <property type="match status" value="1"/>
</dbReference>
<name>A0A9D1Q1A6_9FIRM</name>
<evidence type="ECO:0000313" key="7">
    <source>
        <dbReference type="EMBL" id="HIW03068.1"/>
    </source>
</evidence>